<reference evidence="9 10" key="1">
    <citation type="submission" date="2018-08" db="EMBL/GenBank/DDBJ databases">
        <authorList>
            <consortium name="GenomeTrakr: Next Generation Sequencing Network for Food Pathogen Tracability"/>
        </authorList>
    </citation>
    <scope>NUCLEOTIDE SEQUENCE [LARGE SCALE GENOMIC DNA]</scope>
    <source>
        <strain evidence="9 10">CFSAN060999</strain>
    </source>
</reference>
<protein>
    <submittedName>
        <fullName evidence="9">MFS transporter</fullName>
    </submittedName>
</protein>
<evidence type="ECO:0000313" key="9">
    <source>
        <dbReference type="EMBL" id="EAC3883507.1"/>
    </source>
</evidence>
<dbReference type="Pfam" id="PF07690">
    <property type="entry name" value="MFS_1"/>
    <property type="match status" value="1"/>
</dbReference>
<evidence type="ECO:0000256" key="3">
    <source>
        <dbReference type="ARBA" id="ARBA00022475"/>
    </source>
</evidence>
<feature type="transmembrane region" description="Helical" evidence="7">
    <location>
        <begin position="300"/>
        <end position="322"/>
    </location>
</feature>
<evidence type="ECO:0000256" key="1">
    <source>
        <dbReference type="ARBA" id="ARBA00004651"/>
    </source>
</evidence>
<name>A0AA86XVX4_LISMN</name>
<feature type="transmembrane region" description="Helical" evidence="7">
    <location>
        <begin position="364"/>
        <end position="384"/>
    </location>
</feature>
<dbReference type="GO" id="GO:0005886">
    <property type="term" value="C:plasma membrane"/>
    <property type="evidence" value="ECO:0007669"/>
    <property type="project" value="UniProtKB-SubCell"/>
</dbReference>
<organism evidence="9 10">
    <name type="scientific">Listeria monocytogenes</name>
    <dbReference type="NCBI Taxonomy" id="1639"/>
    <lineage>
        <taxon>Bacteria</taxon>
        <taxon>Bacillati</taxon>
        <taxon>Bacillota</taxon>
        <taxon>Bacilli</taxon>
        <taxon>Bacillales</taxon>
        <taxon>Listeriaceae</taxon>
        <taxon>Listeria</taxon>
    </lineage>
</organism>
<dbReference type="InterPro" id="IPR036259">
    <property type="entry name" value="MFS_trans_sf"/>
</dbReference>
<comment type="caution">
    <text evidence="9">The sequence shown here is derived from an EMBL/GenBank/DDBJ whole genome shotgun (WGS) entry which is preliminary data.</text>
</comment>
<evidence type="ECO:0000256" key="5">
    <source>
        <dbReference type="ARBA" id="ARBA00022989"/>
    </source>
</evidence>
<evidence type="ECO:0000256" key="6">
    <source>
        <dbReference type="ARBA" id="ARBA00023136"/>
    </source>
</evidence>
<dbReference type="Proteomes" id="UP000356407">
    <property type="component" value="Unassembled WGS sequence"/>
</dbReference>
<dbReference type="SUPFAM" id="SSF103473">
    <property type="entry name" value="MFS general substrate transporter"/>
    <property type="match status" value="1"/>
</dbReference>
<feature type="transmembrane region" description="Helical" evidence="7">
    <location>
        <begin position="248"/>
        <end position="265"/>
    </location>
</feature>
<keyword evidence="4 7" id="KW-0812">Transmembrane</keyword>
<accession>A0AA86XVX4</accession>
<dbReference type="InterPro" id="IPR050171">
    <property type="entry name" value="MFS_Transporters"/>
</dbReference>
<dbReference type="InterPro" id="IPR011701">
    <property type="entry name" value="MFS"/>
</dbReference>
<dbReference type="PANTHER" id="PTHR23517:SF3">
    <property type="entry name" value="INTEGRAL MEMBRANE TRANSPORT PROTEIN"/>
    <property type="match status" value="1"/>
</dbReference>
<feature type="transmembrane region" description="Helical" evidence="7">
    <location>
        <begin position="44"/>
        <end position="64"/>
    </location>
</feature>
<dbReference type="Gene3D" id="1.20.1250.20">
    <property type="entry name" value="MFS general substrate transporter like domains"/>
    <property type="match status" value="1"/>
</dbReference>
<dbReference type="EMBL" id="AAAICE010000029">
    <property type="protein sequence ID" value="EAC3883507.1"/>
    <property type="molecule type" value="Genomic_DNA"/>
</dbReference>
<evidence type="ECO:0000256" key="4">
    <source>
        <dbReference type="ARBA" id="ARBA00022692"/>
    </source>
</evidence>
<evidence type="ECO:0000256" key="2">
    <source>
        <dbReference type="ARBA" id="ARBA00022448"/>
    </source>
</evidence>
<gene>
    <name evidence="9" type="ORF">B4X68_16040</name>
</gene>
<dbReference type="AlphaFoldDB" id="A0AA86XVX4"/>
<comment type="subcellular location">
    <subcellularLocation>
        <location evidence="1">Cell membrane</location>
        <topology evidence="1">Multi-pass membrane protein</topology>
    </subcellularLocation>
</comment>
<evidence type="ECO:0000313" key="10">
    <source>
        <dbReference type="Proteomes" id="UP000356407"/>
    </source>
</evidence>
<dbReference type="InterPro" id="IPR005829">
    <property type="entry name" value="Sugar_transporter_CS"/>
</dbReference>
<evidence type="ECO:0000259" key="8">
    <source>
        <dbReference type="PROSITE" id="PS50850"/>
    </source>
</evidence>
<dbReference type="PROSITE" id="PS50850">
    <property type="entry name" value="MFS"/>
    <property type="match status" value="1"/>
</dbReference>
<feature type="transmembrane region" description="Helical" evidence="7">
    <location>
        <begin position="71"/>
        <end position="90"/>
    </location>
</feature>
<keyword evidence="5 7" id="KW-1133">Transmembrane helix</keyword>
<feature type="domain" description="Major facilitator superfamily (MFS) profile" evidence="8">
    <location>
        <begin position="5"/>
        <end position="387"/>
    </location>
</feature>
<dbReference type="InterPro" id="IPR020846">
    <property type="entry name" value="MFS_dom"/>
</dbReference>
<feature type="transmembrane region" description="Helical" evidence="7">
    <location>
        <begin position="334"/>
        <end position="358"/>
    </location>
</feature>
<feature type="transmembrane region" description="Helical" evidence="7">
    <location>
        <begin position="210"/>
        <end position="228"/>
    </location>
</feature>
<keyword evidence="3" id="KW-1003">Cell membrane</keyword>
<feature type="transmembrane region" description="Helical" evidence="7">
    <location>
        <begin position="277"/>
        <end position="294"/>
    </location>
</feature>
<sequence length="404" mass="43246">MSKLRLKIGIISLSFMSMSALVVTNAYSAIIADFPNEPIAKIQMIGTIPSLGSLITTLFVGILAMKCPKKILALFGILLTAIGGLVPIFFHSSINLLLAFALILGIGIGFMNTLSPMLLSEYFEGEERAGLMGIGTAITSLGSVVMMLGGGLLGASNWQNTYYIFLITILIFLLLLVNLPMDKIPKQTVTDKKNQSASAPIDVLKSMSKLIFVIAGLSFFMSFIYTIYPSNLSILINHKEIGGTSTTGLVNAIGTVGGFIAGFSLKYINRVTKDKTLALGFLSLALTFLISRFSSTVLTMSIGAILSGFAMAMVMATIPYYISLKARPFEIAIAMSVFQFLNSLGGIFSPIILSWLTINPGEQAFLFGGIACVILSLIVLVTNIGKRALNQAPLDKDSLSQVQS</sequence>
<dbReference type="GO" id="GO:0022857">
    <property type="term" value="F:transmembrane transporter activity"/>
    <property type="evidence" value="ECO:0007669"/>
    <property type="project" value="InterPro"/>
</dbReference>
<dbReference type="PANTHER" id="PTHR23517">
    <property type="entry name" value="RESISTANCE PROTEIN MDTM, PUTATIVE-RELATED-RELATED"/>
    <property type="match status" value="1"/>
</dbReference>
<feature type="transmembrane region" description="Helical" evidence="7">
    <location>
        <begin position="96"/>
        <end position="119"/>
    </location>
</feature>
<dbReference type="PROSITE" id="PS00217">
    <property type="entry name" value="SUGAR_TRANSPORT_2"/>
    <property type="match status" value="1"/>
</dbReference>
<feature type="transmembrane region" description="Helical" evidence="7">
    <location>
        <begin position="161"/>
        <end position="179"/>
    </location>
</feature>
<keyword evidence="2" id="KW-0813">Transport</keyword>
<proteinExistence type="predicted"/>
<keyword evidence="6 7" id="KW-0472">Membrane</keyword>
<feature type="transmembrane region" description="Helical" evidence="7">
    <location>
        <begin position="131"/>
        <end position="155"/>
    </location>
</feature>
<evidence type="ECO:0000256" key="7">
    <source>
        <dbReference type="SAM" id="Phobius"/>
    </source>
</evidence>